<name>A0AB38CZI2_9MYCO</name>
<reference evidence="2 3" key="1">
    <citation type="submission" date="2016-11" db="EMBL/GenBank/DDBJ databases">
        <authorList>
            <consortium name="Pathogen Informatics"/>
        </authorList>
    </citation>
    <scope>NUCLEOTIDE SEQUENCE [LARGE SCALE GENOMIC DNA]</scope>
    <source>
        <strain evidence="2 3">104</strain>
    </source>
</reference>
<proteinExistence type="predicted"/>
<protein>
    <recommendedName>
        <fullName evidence="4">Lipoprotein</fullName>
    </recommendedName>
</protein>
<feature type="signal peptide" evidence="1">
    <location>
        <begin position="1"/>
        <end position="20"/>
    </location>
</feature>
<dbReference type="EMBL" id="FSHM01000003">
    <property type="protein sequence ID" value="SIB01162.1"/>
    <property type="molecule type" value="Genomic_DNA"/>
</dbReference>
<dbReference type="AlphaFoldDB" id="A0AB38CZI2"/>
<feature type="chain" id="PRO_5044314601" description="Lipoprotein" evidence="1">
    <location>
        <begin position="21"/>
        <end position="161"/>
    </location>
</feature>
<evidence type="ECO:0000313" key="3">
    <source>
        <dbReference type="Proteomes" id="UP000185210"/>
    </source>
</evidence>
<accession>A0AB38CZI2</accession>
<comment type="caution">
    <text evidence="2">The sequence shown here is derived from an EMBL/GenBank/DDBJ whole genome shotgun (WGS) entry which is preliminary data.</text>
</comment>
<gene>
    <name evidence="2" type="ORF">SAMEA2070301_02711</name>
</gene>
<keyword evidence="1" id="KW-0732">Signal</keyword>
<evidence type="ECO:0008006" key="4">
    <source>
        <dbReference type="Google" id="ProtNLM"/>
    </source>
</evidence>
<dbReference type="Proteomes" id="UP000185210">
    <property type="component" value="Unassembled WGS sequence"/>
</dbReference>
<evidence type="ECO:0000313" key="2">
    <source>
        <dbReference type="EMBL" id="SIB01162.1"/>
    </source>
</evidence>
<sequence>MKHIILAATAASLVAVGLSACGHDSAPEAQPSPDVFPVERGCADIPKPTDPHNLIGDNWLTDNACAVFNMNNPGAGVDPLQAEKIVYDARMKALMGKRDLALLARQGSAQSDNPSGLQTDFKSTIAQRGAALKQELDASGLALQGHAPEGFRIEYLKGEGR</sequence>
<organism evidence="2 3">
    <name type="scientific">Mycobacteroides abscessus subsp. abscessus</name>
    <dbReference type="NCBI Taxonomy" id="1185650"/>
    <lineage>
        <taxon>Bacteria</taxon>
        <taxon>Bacillati</taxon>
        <taxon>Actinomycetota</taxon>
        <taxon>Actinomycetes</taxon>
        <taxon>Mycobacteriales</taxon>
        <taxon>Mycobacteriaceae</taxon>
        <taxon>Mycobacteroides</taxon>
        <taxon>Mycobacteroides abscessus</taxon>
    </lineage>
</organism>
<dbReference type="RefSeq" id="WP_074245851.1">
    <property type="nucleotide sequence ID" value="NZ_FRYS01000015.1"/>
</dbReference>
<dbReference type="PROSITE" id="PS51257">
    <property type="entry name" value="PROKAR_LIPOPROTEIN"/>
    <property type="match status" value="1"/>
</dbReference>
<evidence type="ECO:0000256" key="1">
    <source>
        <dbReference type="SAM" id="SignalP"/>
    </source>
</evidence>